<dbReference type="GO" id="GO:0016020">
    <property type="term" value="C:membrane"/>
    <property type="evidence" value="ECO:0007669"/>
    <property type="project" value="InterPro"/>
</dbReference>
<sequence>MKRVLLHALFWLLYFFQNVLLIFFVNGTRLAQTPGADGLLAMANCAVLLLPKMLFTYWVFRFGLGSTEKSIGQGRRILHTVLALLLSLVLYRSLVVYVIDPYIYHWRSGQPLWYALGFLVALMDIGFVGGAALAIRLFRQQRAAGLRESALLQAQLESELRFLRNQTNPHFLFNTLNNIYALARKNSDAVPEVILRLSKLLRFMLYESAKPRISIAEEVRLLDDYIELEKIRYDSRLTVNFYREIDNDAQPVLPLLLLPFVENAFKHGPADSHHDSYIHIDLLLQAGRLTFVIENSTESAAPGGAGEGIGLKNVRRQLELTYPGYALTLEHSDRMFSATLTVNLQYENDPLPAAGR</sequence>
<feature type="transmembrane region" description="Helical" evidence="1">
    <location>
        <begin position="41"/>
        <end position="60"/>
    </location>
</feature>
<accession>A0A4R4E3F0</accession>
<dbReference type="Gene3D" id="3.30.565.10">
    <property type="entry name" value="Histidine kinase-like ATPase, C-terminal domain"/>
    <property type="match status" value="1"/>
</dbReference>
<comment type="caution">
    <text evidence="3">The sequence shown here is derived from an EMBL/GenBank/DDBJ whole genome shotgun (WGS) entry which is preliminary data.</text>
</comment>
<dbReference type="SUPFAM" id="SSF55874">
    <property type="entry name" value="ATPase domain of HSP90 chaperone/DNA topoisomerase II/histidine kinase"/>
    <property type="match status" value="1"/>
</dbReference>
<dbReference type="PANTHER" id="PTHR34220">
    <property type="entry name" value="SENSOR HISTIDINE KINASE YPDA"/>
    <property type="match status" value="1"/>
</dbReference>
<keyword evidence="1" id="KW-0812">Transmembrane</keyword>
<dbReference type="OrthoDB" id="9792992at2"/>
<keyword evidence="4" id="KW-1185">Reference proteome</keyword>
<dbReference type="Pfam" id="PF06580">
    <property type="entry name" value="His_kinase"/>
    <property type="match status" value="1"/>
</dbReference>
<feature type="transmembrane region" description="Helical" evidence="1">
    <location>
        <begin position="111"/>
        <end position="138"/>
    </location>
</feature>
<feature type="transmembrane region" description="Helical" evidence="1">
    <location>
        <begin position="81"/>
        <end position="99"/>
    </location>
</feature>
<keyword evidence="3" id="KW-0418">Kinase</keyword>
<keyword evidence="1" id="KW-0472">Membrane</keyword>
<dbReference type="EMBL" id="SKFH01000003">
    <property type="protein sequence ID" value="TCZ74074.1"/>
    <property type="molecule type" value="Genomic_DNA"/>
</dbReference>
<protein>
    <submittedName>
        <fullName evidence="3">Sensor histidine kinase</fullName>
    </submittedName>
</protein>
<dbReference type="AlphaFoldDB" id="A0A4R4E3F0"/>
<dbReference type="GO" id="GO:0000155">
    <property type="term" value="F:phosphorelay sensor kinase activity"/>
    <property type="evidence" value="ECO:0007669"/>
    <property type="project" value="InterPro"/>
</dbReference>
<name>A0A4R4E3F0_9BACT</name>
<proteinExistence type="predicted"/>
<dbReference type="InterPro" id="IPR050640">
    <property type="entry name" value="Bact_2-comp_sensor_kinase"/>
</dbReference>
<dbReference type="Proteomes" id="UP000295164">
    <property type="component" value="Unassembled WGS sequence"/>
</dbReference>
<evidence type="ECO:0000313" key="3">
    <source>
        <dbReference type="EMBL" id="TCZ74074.1"/>
    </source>
</evidence>
<evidence type="ECO:0000313" key="4">
    <source>
        <dbReference type="Proteomes" id="UP000295164"/>
    </source>
</evidence>
<dbReference type="PANTHER" id="PTHR34220:SF7">
    <property type="entry name" value="SENSOR HISTIDINE KINASE YPDA"/>
    <property type="match status" value="1"/>
</dbReference>
<dbReference type="InterPro" id="IPR010559">
    <property type="entry name" value="Sig_transdc_His_kin_internal"/>
</dbReference>
<keyword evidence="3" id="KW-0808">Transferase</keyword>
<gene>
    <name evidence="3" type="ORF">E0486_03080</name>
</gene>
<dbReference type="RefSeq" id="WP_131850673.1">
    <property type="nucleotide sequence ID" value="NZ_SKFH01000003.1"/>
</dbReference>
<feature type="domain" description="Signal transduction histidine kinase internal region" evidence="2">
    <location>
        <begin position="158"/>
        <end position="237"/>
    </location>
</feature>
<evidence type="ECO:0000256" key="1">
    <source>
        <dbReference type="SAM" id="Phobius"/>
    </source>
</evidence>
<reference evidence="3 4" key="1">
    <citation type="submission" date="2019-03" db="EMBL/GenBank/DDBJ databases">
        <authorList>
            <person name="Kim M.K.M."/>
        </authorList>
    </citation>
    <scope>NUCLEOTIDE SEQUENCE [LARGE SCALE GENOMIC DNA]</scope>
    <source>
        <strain evidence="3 4">17J68-15</strain>
    </source>
</reference>
<organism evidence="3 4">
    <name type="scientific">Flaviaesturariibacter aridisoli</name>
    <dbReference type="NCBI Taxonomy" id="2545761"/>
    <lineage>
        <taxon>Bacteria</taxon>
        <taxon>Pseudomonadati</taxon>
        <taxon>Bacteroidota</taxon>
        <taxon>Chitinophagia</taxon>
        <taxon>Chitinophagales</taxon>
        <taxon>Chitinophagaceae</taxon>
        <taxon>Flaviaestuariibacter</taxon>
    </lineage>
</organism>
<dbReference type="InterPro" id="IPR036890">
    <property type="entry name" value="HATPase_C_sf"/>
</dbReference>
<evidence type="ECO:0000259" key="2">
    <source>
        <dbReference type="Pfam" id="PF06580"/>
    </source>
</evidence>
<keyword evidence="1" id="KW-1133">Transmembrane helix</keyword>